<organism evidence="8">
    <name type="scientific">hydrothermal vent metagenome</name>
    <dbReference type="NCBI Taxonomy" id="652676"/>
    <lineage>
        <taxon>unclassified sequences</taxon>
        <taxon>metagenomes</taxon>
        <taxon>ecological metagenomes</taxon>
    </lineage>
</organism>
<evidence type="ECO:0000256" key="6">
    <source>
        <dbReference type="SAM" id="Phobius"/>
    </source>
</evidence>
<dbReference type="Pfam" id="PF01292">
    <property type="entry name" value="Ni_hydr_CYTB"/>
    <property type="match status" value="1"/>
</dbReference>
<gene>
    <name evidence="8" type="ORF">MNBD_GAMMA21-659</name>
</gene>
<feature type="transmembrane region" description="Helical" evidence="6">
    <location>
        <begin position="7"/>
        <end position="28"/>
    </location>
</feature>
<dbReference type="PANTHER" id="PTHR30485:SF2">
    <property type="entry name" value="BLL0597 PROTEIN"/>
    <property type="match status" value="1"/>
</dbReference>
<dbReference type="InterPro" id="IPR016174">
    <property type="entry name" value="Di-haem_cyt_TM"/>
</dbReference>
<name>A0A3B1AF97_9ZZZZ</name>
<dbReference type="EMBL" id="UOFR01000075">
    <property type="protein sequence ID" value="VAX00351.1"/>
    <property type="molecule type" value="Genomic_DNA"/>
</dbReference>
<evidence type="ECO:0000259" key="7">
    <source>
        <dbReference type="Pfam" id="PF01292"/>
    </source>
</evidence>
<reference evidence="8" key="1">
    <citation type="submission" date="2018-06" db="EMBL/GenBank/DDBJ databases">
        <authorList>
            <person name="Zhirakovskaya E."/>
        </authorList>
    </citation>
    <scope>NUCLEOTIDE SEQUENCE</scope>
</reference>
<evidence type="ECO:0000313" key="8">
    <source>
        <dbReference type="EMBL" id="VAX00351.1"/>
    </source>
</evidence>
<proteinExistence type="predicted"/>
<evidence type="ECO:0000256" key="5">
    <source>
        <dbReference type="ARBA" id="ARBA00023136"/>
    </source>
</evidence>
<keyword evidence="5 6" id="KW-0472">Membrane</keyword>
<feature type="transmembrane region" description="Helical" evidence="6">
    <location>
        <begin position="166"/>
        <end position="187"/>
    </location>
</feature>
<dbReference type="PANTHER" id="PTHR30485">
    <property type="entry name" value="NI/FE-HYDROGENASE 1 B-TYPE CYTOCHROME SUBUNIT"/>
    <property type="match status" value="1"/>
</dbReference>
<evidence type="ECO:0000256" key="2">
    <source>
        <dbReference type="ARBA" id="ARBA00022475"/>
    </source>
</evidence>
<protein>
    <submittedName>
        <fullName evidence="8">Cytochrome b</fullName>
    </submittedName>
</protein>
<keyword evidence="2" id="KW-1003">Cell membrane</keyword>
<dbReference type="AlphaFoldDB" id="A0A3B1AF97"/>
<dbReference type="InterPro" id="IPR011577">
    <property type="entry name" value="Cyt_b561_bac/Ni-Hgenase"/>
</dbReference>
<evidence type="ECO:0000256" key="4">
    <source>
        <dbReference type="ARBA" id="ARBA00022989"/>
    </source>
</evidence>
<feature type="domain" description="Cytochrome b561 bacterial/Ni-hydrogenase" evidence="7">
    <location>
        <begin position="7"/>
        <end position="200"/>
    </location>
</feature>
<dbReference type="GO" id="GO:0020037">
    <property type="term" value="F:heme binding"/>
    <property type="evidence" value="ECO:0007669"/>
    <property type="project" value="TreeGrafter"/>
</dbReference>
<dbReference type="SUPFAM" id="SSF81342">
    <property type="entry name" value="Transmembrane di-heme cytochromes"/>
    <property type="match status" value="1"/>
</dbReference>
<accession>A0A3B1AF97</accession>
<feature type="transmembrane region" description="Helical" evidence="6">
    <location>
        <begin position="96"/>
        <end position="116"/>
    </location>
</feature>
<dbReference type="InterPro" id="IPR051542">
    <property type="entry name" value="Hydrogenase_cytochrome"/>
</dbReference>
<dbReference type="GO" id="GO:0009055">
    <property type="term" value="F:electron transfer activity"/>
    <property type="evidence" value="ECO:0007669"/>
    <property type="project" value="InterPro"/>
</dbReference>
<dbReference type="Gene3D" id="1.20.950.20">
    <property type="entry name" value="Transmembrane di-heme cytochromes, Chain C"/>
    <property type="match status" value="1"/>
</dbReference>
<evidence type="ECO:0000256" key="1">
    <source>
        <dbReference type="ARBA" id="ARBA00004651"/>
    </source>
</evidence>
<comment type="subcellular location">
    <subcellularLocation>
        <location evidence="1">Cell membrane</location>
        <topology evidence="1">Multi-pass membrane protein</topology>
    </subcellularLocation>
</comment>
<sequence length="206" mass="23233">MNNKVYVWDLFVRFFHWTLVLAFTIAYFTGDEESSLHAYIGYYILALIISRVIWGLIGSRYARFSSFIYRPSAAIDYLKGFIGSGTGKKYTGHNPAGGWMTVALLISLLLTGLSGLKVYGIEGYGPLAENSTTLLNHQNSALLRVSSADSDENEREEEYWEEIHEFLANFTVFLIFLHIGGVFASSLKQRQNLAKSMLTGYKKDEP</sequence>
<dbReference type="GO" id="GO:0022904">
    <property type="term" value="P:respiratory electron transport chain"/>
    <property type="evidence" value="ECO:0007669"/>
    <property type="project" value="InterPro"/>
</dbReference>
<dbReference type="GO" id="GO:0005886">
    <property type="term" value="C:plasma membrane"/>
    <property type="evidence" value="ECO:0007669"/>
    <property type="project" value="UniProtKB-SubCell"/>
</dbReference>
<evidence type="ECO:0000256" key="3">
    <source>
        <dbReference type="ARBA" id="ARBA00022692"/>
    </source>
</evidence>
<feature type="transmembrane region" description="Helical" evidence="6">
    <location>
        <begin position="40"/>
        <end position="57"/>
    </location>
</feature>
<keyword evidence="3 6" id="KW-0812">Transmembrane</keyword>
<keyword evidence="4 6" id="KW-1133">Transmembrane helix</keyword>